<name>A0AAV8Y1E3_9CUCU</name>
<organism evidence="1 2">
    <name type="scientific">Rhamnusium bicolor</name>
    <dbReference type="NCBI Taxonomy" id="1586634"/>
    <lineage>
        <taxon>Eukaryota</taxon>
        <taxon>Metazoa</taxon>
        <taxon>Ecdysozoa</taxon>
        <taxon>Arthropoda</taxon>
        <taxon>Hexapoda</taxon>
        <taxon>Insecta</taxon>
        <taxon>Pterygota</taxon>
        <taxon>Neoptera</taxon>
        <taxon>Endopterygota</taxon>
        <taxon>Coleoptera</taxon>
        <taxon>Polyphaga</taxon>
        <taxon>Cucujiformia</taxon>
        <taxon>Chrysomeloidea</taxon>
        <taxon>Cerambycidae</taxon>
        <taxon>Lepturinae</taxon>
        <taxon>Rhagiini</taxon>
        <taxon>Rhamnusium</taxon>
    </lineage>
</organism>
<dbReference type="Proteomes" id="UP001162156">
    <property type="component" value="Unassembled WGS sequence"/>
</dbReference>
<reference evidence="1" key="1">
    <citation type="journal article" date="2023" name="Insect Mol. Biol.">
        <title>Genome sequencing provides insights into the evolution of gene families encoding plant cell wall-degrading enzymes in longhorned beetles.</title>
        <authorList>
            <person name="Shin N.R."/>
            <person name="Okamura Y."/>
            <person name="Kirsch R."/>
            <person name="Pauchet Y."/>
        </authorList>
    </citation>
    <scope>NUCLEOTIDE SEQUENCE</scope>
    <source>
        <strain evidence="1">RBIC_L_NR</strain>
    </source>
</reference>
<dbReference type="EMBL" id="JANEYF010002536">
    <property type="protein sequence ID" value="KAJ8945189.1"/>
    <property type="molecule type" value="Genomic_DNA"/>
</dbReference>
<sequence length="97" mass="11146">MKYLATGNSFNSLHYEYLLGATTIRELVRTICEAIWICLDPIFMAEKPEDDWLSIADEYERTNFPHCIGSVDGKHIRMCKPDGIESTFFTFTFANAL</sequence>
<protein>
    <recommendedName>
        <fullName evidence="3">DDE Tnp4 domain-containing protein</fullName>
    </recommendedName>
</protein>
<keyword evidence="2" id="KW-1185">Reference proteome</keyword>
<evidence type="ECO:0000313" key="2">
    <source>
        <dbReference type="Proteomes" id="UP001162156"/>
    </source>
</evidence>
<accession>A0AAV8Y1E3</accession>
<dbReference type="AlphaFoldDB" id="A0AAV8Y1E3"/>
<evidence type="ECO:0008006" key="3">
    <source>
        <dbReference type="Google" id="ProtNLM"/>
    </source>
</evidence>
<comment type="caution">
    <text evidence="1">The sequence shown here is derived from an EMBL/GenBank/DDBJ whole genome shotgun (WGS) entry which is preliminary data.</text>
</comment>
<gene>
    <name evidence="1" type="ORF">NQ314_009304</name>
</gene>
<evidence type="ECO:0000313" key="1">
    <source>
        <dbReference type="EMBL" id="KAJ8945189.1"/>
    </source>
</evidence>
<proteinExistence type="predicted"/>